<name>A0A5R9J0M2_9PROT</name>
<dbReference type="Proteomes" id="UP000305654">
    <property type="component" value="Unassembled WGS sequence"/>
</dbReference>
<feature type="compositionally biased region" description="Acidic residues" evidence="1">
    <location>
        <begin position="1"/>
        <end position="10"/>
    </location>
</feature>
<organism evidence="2 3">
    <name type="scientific">Lichenicoccus roseus</name>
    <dbReference type="NCBI Taxonomy" id="2683649"/>
    <lineage>
        <taxon>Bacteria</taxon>
        <taxon>Pseudomonadati</taxon>
        <taxon>Pseudomonadota</taxon>
        <taxon>Alphaproteobacteria</taxon>
        <taxon>Acetobacterales</taxon>
        <taxon>Acetobacteraceae</taxon>
        <taxon>Lichenicoccus</taxon>
    </lineage>
</organism>
<gene>
    <name evidence="2" type="ORF">FE263_21795</name>
</gene>
<dbReference type="EMBL" id="VCDI01000019">
    <property type="protein sequence ID" value="TLU70479.1"/>
    <property type="molecule type" value="Genomic_DNA"/>
</dbReference>
<accession>A0A5R9J0M2</accession>
<protein>
    <submittedName>
        <fullName evidence="2">Uncharacterized protein</fullName>
    </submittedName>
</protein>
<proteinExistence type="predicted"/>
<sequence length="93" mass="10219">MAELDVLDIEPDQRAATKPGGGQQQQRAVAQSGEITGTGAGHASQLCGTRRWPTSRPRRATRLPQHRPHGGIPSRRLQPMPPVLVDDRRQPTR</sequence>
<feature type="region of interest" description="Disordered" evidence="1">
    <location>
        <begin position="1"/>
        <end position="93"/>
    </location>
</feature>
<evidence type="ECO:0000313" key="3">
    <source>
        <dbReference type="Proteomes" id="UP000305654"/>
    </source>
</evidence>
<reference evidence="2 3" key="1">
    <citation type="submission" date="2019-05" db="EMBL/GenBank/DDBJ databases">
        <authorList>
            <person name="Pankratov T."/>
            <person name="Grouzdev D."/>
        </authorList>
    </citation>
    <scope>NUCLEOTIDE SEQUENCE [LARGE SCALE GENOMIC DNA]</scope>
    <source>
        <strain evidence="2 3">KEBCLARHB70R</strain>
    </source>
</reference>
<evidence type="ECO:0000256" key="1">
    <source>
        <dbReference type="SAM" id="MobiDB-lite"/>
    </source>
</evidence>
<keyword evidence="3" id="KW-1185">Reference proteome</keyword>
<comment type="caution">
    <text evidence="2">The sequence shown here is derived from an EMBL/GenBank/DDBJ whole genome shotgun (WGS) entry which is preliminary data.</text>
</comment>
<dbReference type="AlphaFoldDB" id="A0A5R9J0M2"/>
<feature type="compositionally biased region" description="Basic residues" evidence="1">
    <location>
        <begin position="56"/>
        <end position="69"/>
    </location>
</feature>
<dbReference type="RefSeq" id="WP_138328157.1">
    <property type="nucleotide sequence ID" value="NZ_VCDI01000019.1"/>
</dbReference>
<evidence type="ECO:0000313" key="2">
    <source>
        <dbReference type="EMBL" id="TLU70479.1"/>
    </source>
</evidence>